<feature type="transmembrane region" description="Helical" evidence="1">
    <location>
        <begin position="12"/>
        <end position="34"/>
    </location>
</feature>
<dbReference type="Proteomes" id="UP000587396">
    <property type="component" value="Unassembled WGS sequence"/>
</dbReference>
<name>A0A842JEW6_9ACTN</name>
<comment type="caution">
    <text evidence="2">The sequence shown here is derived from an EMBL/GenBank/DDBJ whole genome shotgun (WGS) entry which is preliminary data.</text>
</comment>
<gene>
    <name evidence="2" type="ORF">H7313_03870</name>
</gene>
<evidence type="ECO:0000256" key="1">
    <source>
        <dbReference type="SAM" id="Phobius"/>
    </source>
</evidence>
<dbReference type="EMBL" id="JACMSE010000002">
    <property type="protein sequence ID" value="MBC2888488.1"/>
    <property type="molecule type" value="Genomic_DNA"/>
</dbReference>
<reference evidence="2 3" key="1">
    <citation type="submission" date="2020-08" db="EMBL/GenBank/DDBJ databases">
        <authorList>
            <person name="Liu C."/>
            <person name="Sun Q."/>
        </authorList>
    </citation>
    <scope>NUCLEOTIDE SEQUENCE [LARGE SCALE GENOMIC DNA]</scope>
    <source>
        <strain evidence="2 3">N22</strain>
    </source>
</reference>
<evidence type="ECO:0000313" key="3">
    <source>
        <dbReference type="Proteomes" id="UP000587396"/>
    </source>
</evidence>
<keyword evidence="3" id="KW-1185">Reference proteome</keyword>
<dbReference type="RefSeq" id="WP_185904467.1">
    <property type="nucleotide sequence ID" value="NZ_JACMSE010000002.1"/>
</dbReference>
<keyword evidence="1" id="KW-0472">Membrane</keyword>
<protein>
    <submittedName>
        <fullName evidence="2">Uncharacterized protein</fullName>
    </submittedName>
</protein>
<organism evidence="2 3">
    <name type="scientific">Gordonibacter massiliensis</name>
    <name type="common">ex Traore et al. 2017</name>
    <dbReference type="NCBI Taxonomy" id="1841863"/>
    <lineage>
        <taxon>Bacteria</taxon>
        <taxon>Bacillati</taxon>
        <taxon>Actinomycetota</taxon>
        <taxon>Coriobacteriia</taxon>
        <taxon>Eggerthellales</taxon>
        <taxon>Eggerthellaceae</taxon>
        <taxon>Gordonibacter</taxon>
    </lineage>
</organism>
<sequence length="54" mass="5592">MDDTLLALTGVILQVLGLHVALLGVLLGAAELLLKLVSIDTPRSSDEDEPGHSA</sequence>
<keyword evidence="1" id="KW-0812">Transmembrane</keyword>
<keyword evidence="1" id="KW-1133">Transmembrane helix</keyword>
<proteinExistence type="predicted"/>
<dbReference type="AlphaFoldDB" id="A0A842JEW6"/>
<evidence type="ECO:0000313" key="2">
    <source>
        <dbReference type="EMBL" id="MBC2888488.1"/>
    </source>
</evidence>
<accession>A0A842JEW6</accession>